<keyword evidence="1 2" id="KW-0418">Kinase</keyword>
<dbReference type="Gene3D" id="3.30.420.40">
    <property type="match status" value="2"/>
</dbReference>
<comment type="function">
    <text evidence="1">Catalyzes the specific phosphorylation of 1,6-anhydro-N-acetylmuramic acid (anhMurNAc) with the simultaneous cleavage of the 1,6-anhydro ring, generating MurNAc-6-P. Is required for the utilization of anhMurNAc either imported from the medium or derived from its own cell wall murein, and thus plays a role in cell wall recycling.</text>
</comment>
<comment type="pathway">
    <text evidence="1">Cell wall biogenesis; peptidoglycan recycling.</text>
</comment>
<dbReference type="PANTHER" id="PTHR30605">
    <property type="entry name" value="ANHYDRO-N-ACETYLMURAMIC ACID KINASE"/>
    <property type="match status" value="1"/>
</dbReference>
<dbReference type="EMBL" id="JAEQNE010000004">
    <property type="protein sequence ID" value="MBL0392930.1"/>
    <property type="molecule type" value="Genomic_DNA"/>
</dbReference>
<feature type="binding site" evidence="1">
    <location>
        <begin position="11"/>
        <end position="18"/>
    </location>
    <ligand>
        <name>ATP</name>
        <dbReference type="ChEBI" id="CHEBI:30616"/>
    </ligand>
</feature>
<dbReference type="Proteomes" id="UP000599109">
    <property type="component" value="Unassembled WGS sequence"/>
</dbReference>
<dbReference type="HAMAP" id="MF_01270">
    <property type="entry name" value="AnhMurNAc_kinase"/>
    <property type="match status" value="1"/>
</dbReference>
<dbReference type="PANTHER" id="PTHR30605:SF0">
    <property type="entry name" value="ANHYDRO-N-ACETYLMURAMIC ACID KINASE"/>
    <property type="match status" value="1"/>
</dbReference>
<keyword evidence="1 2" id="KW-0808">Transferase</keyword>
<dbReference type="RefSeq" id="WP_201675600.1">
    <property type="nucleotide sequence ID" value="NZ_JAEQNE010000004.1"/>
</dbReference>
<dbReference type="GO" id="GO:0006040">
    <property type="term" value="P:amino sugar metabolic process"/>
    <property type="evidence" value="ECO:0007669"/>
    <property type="project" value="InterPro"/>
</dbReference>
<gene>
    <name evidence="1" type="primary">anmK</name>
    <name evidence="2" type="ORF">JJ685_17460</name>
</gene>
<comment type="similarity">
    <text evidence="1">Belongs to the anhydro-N-acetylmuramic acid kinase family.</text>
</comment>
<reference evidence="2 3" key="1">
    <citation type="journal article" date="2017" name="Int. J. Syst. Evol. Microbiol.">
        <title>Ramlibacter monticola sp. nov., isolated from forest soil.</title>
        <authorList>
            <person name="Chaudhary D.K."/>
            <person name="Kim J."/>
        </authorList>
    </citation>
    <scope>NUCLEOTIDE SEQUENCE [LARGE SCALE GENOMIC DNA]</scope>
    <source>
        <strain evidence="2 3">KACC 19175</strain>
    </source>
</reference>
<dbReference type="SUPFAM" id="SSF53067">
    <property type="entry name" value="Actin-like ATPase domain"/>
    <property type="match status" value="1"/>
</dbReference>
<sequence>MADLFIGLMSGTSMDGVDGVIADFSSGGLRVLQHASAGFDETLRLELMALNASGPDELHRAWLAGNALMRVYAEVAAKLLLRAGLEPEDIDAIGAHGQTVRHRPAMFDGTGYTIQLAQPALLAELTRIRVVADFRSRDVAAGGQGAPLAPVFHQAVFAHAGETAGVLNIGGISNITLLRADGSMQGFDCGPGNALMDAWCLQHTGQPYDHDGRWAAGGRVVEPLLASLLAEPYFSQSPPKSTGRDLFNRPWLAGHLQKAPDAAPQDVQSTLTELTARSCAQDVQRHAPGLTRLIVCGGGALNGHLMRRLAALLPQARVISSADAGLPPLQVEAAAFAWLARKCVRGEKLHLESTTGARGARVLGGIYPA</sequence>
<dbReference type="CDD" id="cd24050">
    <property type="entry name" value="ASKHA_NBD_ANMK"/>
    <property type="match status" value="1"/>
</dbReference>
<dbReference type="NCBIfam" id="NF007139">
    <property type="entry name" value="PRK09585.1-3"/>
    <property type="match status" value="1"/>
</dbReference>
<evidence type="ECO:0000256" key="1">
    <source>
        <dbReference type="HAMAP-Rule" id="MF_01270"/>
    </source>
</evidence>
<dbReference type="InterPro" id="IPR043129">
    <property type="entry name" value="ATPase_NBD"/>
</dbReference>
<comment type="catalytic activity">
    <reaction evidence="1">
        <text>1,6-anhydro-N-acetyl-beta-muramate + ATP + H2O = N-acetyl-D-muramate 6-phosphate + ADP + H(+)</text>
        <dbReference type="Rhea" id="RHEA:24952"/>
        <dbReference type="ChEBI" id="CHEBI:15377"/>
        <dbReference type="ChEBI" id="CHEBI:15378"/>
        <dbReference type="ChEBI" id="CHEBI:30616"/>
        <dbReference type="ChEBI" id="CHEBI:58690"/>
        <dbReference type="ChEBI" id="CHEBI:58722"/>
        <dbReference type="ChEBI" id="CHEBI:456216"/>
        <dbReference type="EC" id="2.7.1.170"/>
    </reaction>
</comment>
<comment type="caution">
    <text evidence="2">The sequence shown here is derived from an EMBL/GenBank/DDBJ whole genome shotgun (WGS) entry which is preliminary data.</text>
</comment>
<name>A0A936Z114_9BURK</name>
<comment type="pathway">
    <text evidence="1">Amino-sugar metabolism; 1,6-anhydro-N-acetylmuramate degradation.</text>
</comment>
<keyword evidence="1" id="KW-0547">Nucleotide-binding</keyword>
<dbReference type="EC" id="2.7.1.170" evidence="1"/>
<organism evidence="2 3">
    <name type="scientific">Ramlibacter monticola</name>
    <dbReference type="NCBI Taxonomy" id="1926872"/>
    <lineage>
        <taxon>Bacteria</taxon>
        <taxon>Pseudomonadati</taxon>
        <taxon>Pseudomonadota</taxon>
        <taxon>Betaproteobacteria</taxon>
        <taxon>Burkholderiales</taxon>
        <taxon>Comamonadaceae</taxon>
        <taxon>Ramlibacter</taxon>
    </lineage>
</organism>
<dbReference type="GO" id="GO:0016301">
    <property type="term" value="F:kinase activity"/>
    <property type="evidence" value="ECO:0007669"/>
    <property type="project" value="UniProtKB-KW"/>
</dbReference>
<accession>A0A936Z114</accession>
<evidence type="ECO:0000313" key="2">
    <source>
        <dbReference type="EMBL" id="MBL0392930.1"/>
    </source>
</evidence>
<dbReference type="GO" id="GO:0097175">
    <property type="term" value="P:1,6-anhydro-N-acetyl-beta-muramic acid catabolic process"/>
    <property type="evidence" value="ECO:0007669"/>
    <property type="project" value="UniProtKB-UniRule"/>
</dbReference>
<dbReference type="GO" id="GO:0016773">
    <property type="term" value="F:phosphotransferase activity, alcohol group as acceptor"/>
    <property type="evidence" value="ECO:0007669"/>
    <property type="project" value="UniProtKB-UniRule"/>
</dbReference>
<keyword evidence="3" id="KW-1185">Reference proteome</keyword>
<dbReference type="AlphaFoldDB" id="A0A936Z114"/>
<dbReference type="GO" id="GO:0009254">
    <property type="term" value="P:peptidoglycan turnover"/>
    <property type="evidence" value="ECO:0007669"/>
    <property type="project" value="UniProtKB-UniRule"/>
</dbReference>
<keyword evidence="1" id="KW-0119">Carbohydrate metabolism</keyword>
<dbReference type="InterPro" id="IPR005338">
    <property type="entry name" value="Anhydro_N_Ac-Mur_kinase"/>
</dbReference>
<keyword evidence="1" id="KW-0067">ATP-binding</keyword>
<evidence type="ECO:0000313" key="3">
    <source>
        <dbReference type="Proteomes" id="UP000599109"/>
    </source>
</evidence>
<proteinExistence type="inferred from homology"/>
<dbReference type="GO" id="GO:0005524">
    <property type="term" value="F:ATP binding"/>
    <property type="evidence" value="ECO:0007669"/>
    <property type="project" value="UniProtKB-UniRule"/>
</dbReference>
<protein>
    <recommendedName>
        <fullName evidence="1">Anhydro-N-acetylmuramic acid kinase</fullName>
        <ecNumber evidence="1">2.7.1.170</ecNumber>
    </recommendedName>
    <alternativeName>
        <fullName evidence="1">AnhMurNAc kinase</fullName>
    </alternativeName>
</protein>
<dbReference type="Pfam" id="PF03702">
    <property type="entry name" value="AnmK"/>
    <property type="match status" value="1"/>
</dbReference>